<sequence length="637" mass="68146">MSWFAWVMTFFVLFLVPAVNAAVLNPDVASSLKSRRPDEKISVIVTLADQAVIGQFSEMPRRLRRAAIIKSLKEKAEHSQMPLRTFLQNRGIKKSIQLWLINGMALTAGADVIRELANDPRVDEIRMDAVIPLAHVTYTATTVAEWNIDRIHARDLWDLGFEGQKITVATMDSGVDGSHPDLAGCWRGGSNSWFDPYGRYAQPHDSDGHGTLVTGILVGGNGGGTAIGVAPKANWIAVKIFDDDGNARASAIHQGFQWLLDPDGNPDTDDAPDVLNNSWGFSKAEDLCIKEYESDIHALKASGIAVVFSAGNDGPQPATSSAPANNAGILSVGAIDRSNHLSDFSSRGPSSCDGSIYPRVVAPGSAITSSDLSLGGIPGSYAVVSGTSFSAPHVAGAMALLLSAFPGLPVQTLEQALTFSSTDLGSSGPDNKYGYGLIHALNAYYFVKSKTVTTTLYSQADRDGWVRESSEGSLRGGAIRKNGSLRVGDDAANRQLKSILSFDTSDIPENAVVTSAKLILTRMKASKTDPFETFRTCFVDVASGTFGSAGLEKSDFQAEAAVRRAARLTRPKKNGFRSKGLFNEEGLRAINKGGLIQLRVHFLPATDKGSAHDFIQFHGDDASSAEAPRLKVTYVVP</sequence>
<feature type="signal peptide" evidence="6">
    <location>
        <begin position="1"/>
        <end position="21"/>
    </location>
</feature>
<dbReference type="InterPro" id="IPR000209">
    <property type="entry name" value="Peptidase_S8/S53_dom"/>
</dbReference>
<dbReference type="PROSITE" id="PS51892">
    <property type="entry name" value="SUBTILASE"/>
    <property type="match status" value="1"/>
</dbReference>
<dbReference type="InterPro" id="IPR050131">
    <property type="entry name" value="Peptidase_S8_subtilisin-like"/>
</dbReference>
<feature type="active site" description="Charge relay system" evidence="5">
    <location>
        <position position="172"/>
    </location>
</feature>
<keyword evidence="2 5" id="KW-0645">Protease</keyword>
<evidence type="ECO:0000313" key="9">
    <source>
        <dbReference type="Proteomes" id="UP001144372"/>
    </source>
</evidence>
<organism evidence="8 9">
    <name type="scientific">Desulforhabdus amnigena</name>
    <dbReference type="NCBI Taxonomy" id="40218"/>
    <lineage>
        <taxon>Bacteria</taxon>
        <taxon>Pseudomonadati</taxon>
        <taxon>Thermodesulfobacteriota</taxon>
        <taxon>Syntrophobacteria</taxon>
        <taxon>Syntrophobacterales</taxon>
        <taxon>Syntrophobacteraceae</taxon>
        <taxon>Desulforhabdus</taxon>
    </lineage>
</organism>
<evidence type="ECO:0000256" key="6">
    <source>
        <dbReference type="SAM" id="SignalP"/>
    </source>
</evidence>
<dbReference type="PRINTS" id="PR00723">
    <property type="entry name" value="SUBTILISIN"/>
</dbReference>
<dbReference type="PROSITE" id="PS00138">
    <property type="entry name" value="SUBTILASE_SER"/>
    <property type="match status" value="1"/>
</dbReference>
<dbReference type="Gene3D" id="3.40.50.200">
    <property type="entry name" value="Peptidase S8/S53 domain"/>
    <property type="match status" value="1"/>
</dbReference>
<comment type="similarity">
    <text evidence="1 5">Belongs to the peptidase S8 family.</text>
</comment>
<feature type="active site" description="Charge relay system" evidence="5">
    <location>
        <position position="388"/>
    </location>
</feature>
<feature type="chain" id="PRO_5040745767" description="Peptidase S8/S53 domain-containing protein" evidence="6">
    <location>
        <begin position="22"/>
        <end position="637"/>
    </location>
</feature>
<dbReference type="PANTHER" id="PTHR43806">
    <property type="entry name" value="PEPTIDASE S8"/>
    <property type="match status" value="1"/>
</dbReference>
<dbReference type="PROSITE" id="PS00137">
    <property type="entry name" value="SUBTILASE_HIS"/>
    <property type="match status" value="1"/>
</dbReference>
<dbReference type="Pfam" id="PF00082">
    <property type="entry name" value="Peptidase_S8"/>
    <property type="match status" value="1"/>
</dbReference>
<comment type="caution">
    <text evidence="8">The sequence shown here is derived from an EMBL/GenBank/DDBJ whole genome shotgun (WGS) entry which is preliminary data.</text>
</comment>
<keyword evidence="6" id="KW-0732">Signal</keyword>
<reference evidence="8" key="1">
    <citation type="submission" date="2022-12" db="EMBL/GenBank/DDBJ databases">
        <title>Reference genome sequencing for broad-spectrum identification of bacterial and archaeal isolates by mass spectrometry.</title>
        <authorList>
            <person name="Sekiguchi Y."/>
            <person name="Tourlousse D.M."/>
        </authorList>
    </citation>
    <scope>NUCLEOTIDE SEQUENCE</scope>
    <source>
        <strain evidence="8">ASRB1</strain>
    </source>
</reference>
<proteinExistence type="inferred from homology"/>
<evidence type="ECO:0000256" key="1">
    <source>
        <dbReference type="ARBA" id="ARBA00011073"/>
    </source>
</evidence>
<gene>
    <name evidence="8" type="ORF">DAMNIGENAA_14270</name>
</gene>
<evidence type="ECO:0000256" key="4">
    <source>
        <dbReference type="ARBA" id="ARBA00022825"/>
    </source>
</evidence>
<evidence type="ECO:0000313" key="8">
    <source>
        <dbReference type="EMBL" id="GLI33994.1"/>
    </source>
</evidence>
<protein>
    <recommendedName>
        <fullName evidence="7">Peptidase S8/S53 domain-containing protein</fullName>
    </recommendedName>
</protein>
<keyword evidence="9" id="KW-1185">Reference proteome</keyword>
<dbReference type="InterPro" id="IPR023828">
    <property type="entry name" value="Peptidase_S8_Ser-AS"/>
</dbReference>
<dbReference type="SUPFAM" id="SSF52743">
    <property type="entry name" value="Subtilisin-like"/>
    <property type="match status" value="1"/>
</dbReference>
<keyword evidence="3 5" id="KW-0378">Hydrolase</keyword>
<dbReference type="Proteomes" id="UP001144372">
    <property type="component" value="Unassembled WGS sequence"/>
</dbReference>
<evidence type="ECO:0000256" key="2">
    <source>
        <dbReference type="ARBA" id="ARBA00022670"/>
    </source>
</evidence>
<dbReference type="AlphaFoldDB" id="A0A9W6FSF9"/>
<dbReference type="PANTHER" id="PTHR43806:SF11">
    <property type="entry name" value="CEREVISIN-RELATED"/>
    <property type="match status" value="1"/>
</dbReference>
<dbReference type="GO" id="GO:0006508">
    <property type="term" value="P:proteolysis"/>
    <property type="evidence" value="ECO:0007669"/>
    <property type="project" value="UniProtKB-KW"/>
</dbReference>
<dbReference type="InterPro" id="IPR036852">
    <property type="entry name" value="Peptidase_S8/S53_dom_sf"/>
</dbReference>
<evidence type="ECO:0000256" key="5">
    <source>
        <dbReference type="PROSITE-ProRule" id="PRU01240"/>
    </source>
</evidence>
<evidence type="ECO:0000259" key="7">
    <source>
        <dbReference type="Pfam" id="PF00082"/>
    </source>
</evidence>
<dbReference type="RefSeq" id="WP_281793269.1">
    <property type="nucleotide sequence ID" value="NZ_BSDR01000001.1"/>
</dbReference>
<dbReference type="InterPro" id="IPR022398">
    <property type="entry name" value="Peptidase_S8_His-AS"/>
</dbReference>
<accession>A0A9W6FSF9</accession>
<dbReference type="EMBL" id="BSDR01000001">
    <property type="protein sequence ID" value="GLI33994.1"/>
    <property type="molecule type" value="Genomic_DNA"/>
</dbReference>
<evidence type="ECO:0000256" key="3">
    <source>
        <dbReference type="ARBA" id="ARBA00022801"/>
    </source>
</evidence>
<dbReference type="GO" id="GO:0004252">
    <property type="term" value="F:serine-type endopeptidase activity"/>
    <property type="evidence" value="ECO:0007669"/>
    <property type="project" value="UniProtKB-UniRule"/>
</dbReference>
<keyword evidence="4 5" id="KW-0720">Serine protease</keyword>
<dbReference type="InterPro" id="IPR015500">
    <property type="entry name" value="Peptidase_S8_subtilisin-rel"/>
</dbReference>
<feature type="domain" description="Peptidase S8/S53" evidence="7">
    <location>
        <begin position="163"/>
        <end position="436"/>
    </location>
</feature>
<name>A0A9W6FSF9_9BACT</name>
<feature type="active site" description="Charge relay system" evidence="5">
    <location>
        <position position="209"/>
    </location>
</feature>